<dbReference type="PANTHER" id="PTHR33734:SF22">
    <property type="entry name" value="MEMBRANE-BOUND LYTIC MUREIN TRANSGLYCOSYLASE D"/>
    <property type="match status" value="1"/>
</dbReference>
<sequence>MRELNGVDCATKLNNRLLAGLKSNGIQYIARYLGNSWKSMDKPEADAILDAGLKIVSIWETNPTNAAYFTKDKGISDAKEASSYANTIEQTEGSAIYFAVDYDAQPSDMASILNYFSGVRDGMDKSYKVGVYGSYSVLQTLYRSHAVDFYWQTTSWSRGNVADFNHILQYQHNTTLAGIQVDYNEFLNSAGSWSRTVSPAGSPQPDITTYTVQPGDTLSGIAARFNTTVDELVKLNNIENPNIIYAGQILRLSIKKSPEPAFYIIKVGDTLSQIALVFETTMAQLQSWNGIRDPNVIRAGQKIRVK</sequence>
<gene>
    <name evidence="2" type="ORF">FB550_106235</name>
</gene>
<evidence type="ECO:0000313" key="2">
    <source>
        <dbReference type="EMBL" id="TWE01178.1"/>
    </source>
</evidence>
<organism evidence="2 3">
    <name type="scientific">Neobacillus bataviensis</name>
    <dbReference type="NCBI Taxonomy" id="220685"/>
    <lineage>
        <taxon>Bacteria</taxon>
        <taxon>Bacillati</taxon>
        <taxon>Bacillota</taxon>
        <taxon>Bacilli</taxon>
        <taxon>Bacillales</taxon>
        <taxon>Bacillaceae</taxon>
        <taxon>Neobacillus</taxon>
    </lineage>
</organism>
<comment type="caution">
    <text evidence="2">The sequence shown here is derived from an EMBL/GenBank/DDBJ whole genome shotgun (WGS) entry which is preliminary data.</text>
</comment>
<protein>
    <submittedName>
        <fullName evidence="2">LysM repeat protein</fullName>
    </submittedName>
</protein>
<dbReference type="AlphaFoldDB" id="A0A561DD00"/>
<name>A0A561DD00_9BACI</name>
<reference evidence="2 3" key="1">
    <citation type="submission" date="2019-06" db="EMBL/GenBank/DDBJ databases">
        <title>Sorghum-associated microbial communities from plants grown in Nebraska, USA.</title>
        <authorList>
            <person name="Schachtman D."/>
        </authorList>
    </citation>
    <scope>NUCLEOTIDE SEQUENCE [LARGE SCALE GENOMIC DNA]</scope>
    <source>
        <strain evidence="2 3">2482</strain>
    </source>
</reference>
<dbReference type="InterPro" id="IPR036779">
    <property type="entry name" value="LysM_dom_sf"/>
</dbReference>
<dbReference type="InterPro" id="IPR015020">
    <property type="entry name" value="Rv2525c-like_Glyco_Hydro-like"/>
</dbReference>
<dbReference type="SUPFAM" id="SSF54106">
    <property type="entry name" value="LysM domain"/>
    <property type="match status" value="2"/>
</dbReference>
<dbReference type="PANTHER" id="PTHR33734">
    <property type="entry name" value="LYSM DOMAIN-CONTAINING GPI-ANCHORED PROTEIN 2"/>
    <property type="match status" value="1"/>
</dbReference>
<dbReference type="InterPro" id="IPR017853">
    <property type="entry name" value="GH"/>
</dbReference>
<feature type="domain" description="LysM" evidence="1">
    <location>
        <begin position="208"/>
        <end position="252"/>
    </location>
</feature>
<dbReference type="Pfam" id="PF08924">
    <property type="entry name" value="Rv2525c_GlyHyd-like"/>
    <property type="match status" value="1"/>
</dbReference>
<evidence type="ECO:0000259" key="1">
    <source>
        <dbReference type="PROSITE" id="PS51782"/>
    </source>
</evidence>
<dbReference type="Gene3D" id="3.10.350.10">
    <property type="entry name" value="LysM domain"/>
    <property type="match status" value="2"/>
</dbReference>
<accession>A0A561DD00</accession>
<dbReference type="SMART" id="SM00257">
    <property type="entry name" value="LysM"/>
    <property type="match status" value="2"/>
</dbReference>
<dbReference type="PROSITE" id="PS51782">
    <property type="entry name" value="LYSM"/>
    <property type="match status" value="2"/>
</dbReference>
<dbReference type="InterPro" id="IPR018392">
    <property type="entry name" value="LysM"/>
</dbReference>
<dbReference type="EMBL" id="VIVN01000006">
    <property type="protein sequence ID" value="TWE01178.1"/>
    <property type="molecule type" value="Genomic_DNA"/>
</dbReference>
<dbReference type="Proteomes" id="UP000319671">
    <property type="component" value="Unassembled WGS sequence"/>
</dbReference>
<dbReference type="RefSeq" id="WP_144565842.1">
    <property type="nucleotide sequence ID" value="NZ_VIVN01000006.1"/>
</dbReference>
<dbReference type="Gene3D" id="3.20.20.80">
    <property type="entry name" value="Glycosidases"/>
    <property type="match status" value="1"/>
</dbReference>
<dbReference type="Pfam" id="PF01476">
    <property type="entry name" value="LysM"/>
    <property type="match status" value="2"/>
</dbReference>
<feature type="domain" description="LysM" evidence="1">
    <location>
        <begin position="261"/>
        <end position="305"/>
    </location>
</feature>
<dbReference type="CDD" id="cd00118">
    <property type="entry name" value="LysM"/>
    <property type="match status" value="2"/>
</dbReference>
<evidence type="ECO:0000313" key="3">
    <source>
        <dbReference type="Proteomes" id="UP000319671"/>
    </source>
</evidence>
<dbReference type="SUPFAM" id="SSF51445">
    <property type="entry name" value="(Trans)glycosidases"/>
    <property type="match status" value="1"/>
</dbReference>
<keyword evidence="3" id="KW-1185">Reference proteome</keyword>
<proteinExistence type="predicted"/>